<protein>
    <recommendedName>
        <fullName evidence="3">Tfp pilus assembly protein PilV</fullName>
    </recommendedName>
</protein>
<dbReference type="Pfam" id="PF07963">
    <property type="entry name" value="N_methyl"/>
    <property type="match status" value="1"/>
</dbReference>
<gene>
    <name evidence="1" type="ORF">Lsha_0252</name>
</gene>
<dbReference type="InterPro" id="IPR012902">
    <property type="entry name" value="N_methyl_site"/>
</dbReference>
<dbReference type="EMBL" id="LNYW01000011">
    <property type="protein sequence ID" value="KTD65435.1"/>
    <property type="molecule type" value="Genomic_DNA"/>
</dbReference>
<dbReference type="AlphaFoldDB" id="A0A0W0Z8K4"/>
<dbReference type="STRING" id="1122169.Lsha_0252"/>
<sequence length="106" mass="12052">MNQQKGFSLIEVLASLMLATTLALALTQQQWHTRLLIKQLLARTKASAFLDQINESLYLGSAQLPAAPFPCHLDIKEANHAYTIRLDWFNRSESITRQYHPLSELS</sequence>
<dbReference type="NCBIfam" id="TIGR02532">
    <property type="entry name" value="IV_pilin_GFxxxE"/>
    <property type="match status" value="1"/>
</dbReference>
<accession>A0A0W0Z8K4</accession>
<evidence type="ECO:0000313" key="2">
    <source>
        <dbReference type="Proteomes" id="UP000054600"/>
    </source>
</evidence>
<evidence type="ECO:0000313" key="1">
    <source>
        <dbReference type="EMBL" id="KTD65435.1"/>
    </source>
</evidence>
<comment type="caution">
    <text evidence="1">The sequence shown here is derived from an EMBL/GenBank/DDBJ whole genome shotgun (WGS) entry which is preliminary data.</text>
</comment>
<dbReference type="OrthoDB" id="5653530at2"/>
<dbReference type="PROSITE" id="PS00409">
    <property type="entry name" value="PROKAR_NTER_METHYL"/>
    <property type="match status" value="1"/>
</dbReference>
<organism evidence="1 2">
    <name type="scientific">Legionella shakespearei DSM 23087</name>
    <dbReference type="NCBI Taxonomy" id="1122169"/>
    <lineage>
        <taxon>Bacteria</taxon>
        <taxon>Pseudomonadati</taxon>
        <taxon>Pseudomonadota</taxon>
        <taxon>Gammaproteobacteria</taxon>
        <taxon>Legionellales</taxon>
        <taxon>Legionellaceae</taxon>
        <taxon>Legionella</taxon>
    </lineage>
</organism>
<proteinExistence type="predicted"/>
<keyword evidence="2" id="KW-1185">Reference proteome</keyword>
<dbReference type="Proteomes" id="UP000054600">
    <property type="component" value="Unassembled WGS sequence"/>
</dbReference>
<dbReference type="PATRIC" id="fig|1122169.6.peg.279"/>
<reference evidence="1 2" key="1">
    <citation type="submission" date="2015-11" db="EMBL/GenBank/DDBJ databases">
        <title>Genomic analysis of 38 Legionella species identifies large and diverse effector repertoires.</title>
        <authorList>
            <person name="Burstein D."/>
            <person name="Amaro F."/>
            <person name="Zusman T."/>
            <person name="Lifshitz Z."/>
            <person name="Cohen O."/>
            <person name="Gilbert J.A."/>
            <person name="Pupko T."/>
            <person name="Shuman H.A."/>
            <person name="Segal G."/>
        </authorList>
    </citation>
    <scope>NUCLEOTIDE SEQUENCE [LARGE SCALE GENOMIC DNA]</scope>
    <source>
        <strain evidence="1 2">ATCC 49655</strain>
    </source>
</reference>
<evidence type="ECO:0008006" key="3">
    <source>
        <dbReference type="Google" id="ProtNLM"/>
    </source>
</evidence>
<name>A0A0W0Z8K4_9GAMM</name>
<dbReference type="RefSeq" id="WP_018576276.1">
    <property type="nucleotide sequence ID" value="NZ_KB892384.1"/>
</dbReference>
<dbReference type="eggNOG" id="COG4967">
    <property type="taxonomic scope" value="Bacteria"/>
</dbReference>